<proteinExistence type="predicted"/>
<organism evidence="1">
    <name type="scientific">marine sediment metagenome</name>
    <dbReference type="NCBI Taxonomy" id="412755"/>
    <lineage>
        <taxon>unclassified sequences</taxon>
        <taxon>metagenomes</taxon>
        <taxon>ecological metagenomes</taxon>
    </lineage>
</organism>
<dbReference type="AlphaFoldDB" id="X1C0K6"/>
<evidence type="ECO:0008006" key="2">
    <source>
        <dbReference type="Google" id="ProtNLM"/>
    </source>
</evidence>
<accession>X1C0K6</accession>
<sequence length="53" mass="6186">MCVSLPKSGTHLLERALCLHPNVYRKFIGTLEDRRLRDKRKLYKMLASLKSAK</sequence>
<evidence type="ECO:0000313" key="1">
    <source>
        <dbReference type="EMBL" id="GAH00802.1"/>
    </source>
</evidence>
<comment type="caution">
    <text evidence="1">The sequence shown here is derived from an EMBL/GenBank/DDBJ whole genome shotgun (WGS) entry which is preliminary data.</text>
</comment>
<gene>
    <name evidence="1" type="ORF">S01H4_49604</name>
</gene>
<reference evidence="1" key="1">
    <citation type="journal article" date="2014" name="Front. Microbiol.">
        <title>High frequency of phylogenetically diverse reductive dehalogenase-homologous genes in deep subseafloor sedimentary metagenomes.</title>
        <authorList>
            <person name="Kawai M."/>
            <person name="Futagami T."/>
            <person name="Toyoda A."/>
            <person name="Takaki Y."/>
            <person name="Nishi S."/>
            <person name="Hori S."/>
            <person name="Arai W."/>
            <person name="Tsubouchi T."/>
            <person name="Morono Y."/>
            <person name="Uchiyama I."/>
            <person name="Ito T."/>
            <person name="Fujiyama A."/>
            <person name="Inagaki F."/>
            <person name="Takami H."/>
        </authorList>
    </citation>
    <scope>NUCLEOTIDE SEQUENCE</scope>
    <source>
        <strain evidence="1">Expedition CK06-06</strain>
    </source>
</reference>
<name>X1C0K6_9ZZZZ</name>
<dbReference type="EMBL" id="BART01028075">
    <property type="protein sequence ID" value="GAH00802.1"/>
    <property type="molecule type" value="Genomic_DNA"/>
</dbReference>
<protein>
    <recommendedName>
        <fullName evidence="2">Sulfotransferase domain-containing protein</fullName>
    </recommendedName>
</protein>